<gene>
    <name evidence="2" type="ORF">I7V27_21220</name>
</gene>
<dbReference type="AlphaFoldDB" id="A0AAP2AHH5"/>
<feature type="chain" id="PRO_5042816798" evidence="1">
    <location>
        <begin position="22"/>
        <end position="136"/>
    </location>
</feature>
<organism evidence="2 3">
    <name type="scientific">Lelliottia amnigena</name>
    <name type="common">Enterobacter amnigenus</name>
    <dbReference type="NCBI Taxonomy" id="61646"/>
    <lineage>
        <taxon>Bacteria</taxon>
        <taxon>Pseudomonadati</taxon>
        <taxon>Pseudomonadota</taxon>
        <taxon>Gammaproteobacteria</taxon>
        <taxon>Enterobacterales</taxon>
        <taxon>Enterobacteriaceae</taxon>
        <taxon>Lelliottia</taxon>
    </lineage>
</organism>
<dbReference type="RefSeq" id="WP_131489012.1">
    <property type="nucleotide sequence ID" value="NZ_JAENMR010000018.1"/>
</dbReference>
<evidence type="ECO:0000256" key="1">
    <source>
        <dbReference type="SAM" id="SignalP"/>
    </source>
</evidence>
<sequence length="136" mass="15276">MRCLITLAIMAVFSLSTNVSAYELIFKCSTENNKSISVYKDGENLTYTFGKKNTQPEMELTRKKEQLSITQEIPVGTGLNSSIEFKNGIYSYTITESLNRVSNEHEASAWLDVSKNKDVISSMDCYIDYGSLSDID</sequence>
<evidence type="ECO:0000313" key="2">
    <source>
        <dbReference type="EMBL" id="MBL5936948.1"/>
    </source>
</evidence>
<protein>
    <submittedName>
        <fullName evidence="2">Uncharacterized protein</fullName>
    </submittedName>
</protein>
<reference evidence="2" key="1">
    <citation type="submission" date="2020-12" db="EMBL/GenBank/DDBJ databases">
        <title>Draft genome sequence of Enterobacter spp., Lelliottia spp. and Serratia spp. isolated from drinking water reservoirs and lakes.</title>
        <authorList>
            <person name="Reitter C."/>
            <person name="Neuhaus K."/>
            <person name="Huegler M."/>
        </authorList>
    </citation>
    <scope>NUCLEOTIDE SEQUENCE</scope>
    <source>
        <strain evidence="2">TZW15</strain>
    </source>
</reference>
<feature type="signal peptide" evidence="1">
    <location>
        <begin position="1"/>
        <end position="21"/>
    </location>
</feature>
<name>A0AAP2AHH5_LELAM</name>
<dbReference type="EMBL" id="JAENMS010000017">
    <property type="protein sequence ID" value="MBL5936948.1"/>
    <property type="molecule type" value="Genomic_DNA"/>
</dbReference>
<comment type="caution">
    <text evidence="2">The sequence shown here is derived from an EMBL/GenBank/DDBJ whole genome shotgun (WGS) entry which is preliminary data.</text>
</comment>
<dbReference type="Proteomes" id="UP000653275">
    <property type="component" value="Unassembled WGS sequence"/>
</dbReference>
<accession>A0AAP2AHH5</accession>
<proteinExistence type="predicted"/>
<evidence type="ECO:0000313" key="3">
    <source>
        <dbReference type="Proteomes" id="UP000653275"/>
    </source>
</evidence>
<keyword evidence="1" id="KW-0732">Signal</keyword>